<keyword evidence="1" id="KW-0175">Coiled coil</keyword>
<dbReference type="InterPro" id="IPR006015">
    <property type="entry name" value="Universal_stress_UspA"/>
</dbReference>
<dbReference type="PANTHER" id="PTHR31964">
    <property type="entry name" value="ADENINE NUCLEOTIDE ALPHA HYDROLASES-LIKE SUPERFAMILY PROTEIN"/>
    <property type="match status" value="1"/>
</dbReference>
<dbReference type="InterPro" id="IPR014729">
    <property type="entry name" value="Rossmann-like_a/b/a_fold"/>
</dbReference>
<dbReference type="SUPFAM" id="SSF52402">
    <property type="entry name" value="Adenine nucleotide alpha hydrolases-like"/>
    <property type="match status" value="1"/>
</dbReference>
<reference evidence="3" key="1">
    <citation type="journal article" date="2020" name="J. Eukaryot. Microbiol.">
        <title>De novo Sequencing, Assembly and Annotation of the Transcriptome for the Free-Living Testate Amoeba Arcella intermedia.</title>
        <authorList>
            <person name="Ribeiro G.M."/>
            <person name="Porfirio-Sousa A.L."/>
            <person name="Maurer-Alcala X.X."/>
            <person name="Katz L.A."/>
            <person name="Lahr D.J.G."/>
        </authorList>
    </citation>
    <scope>NUCLEOTIDE SEQUENCE</scope>
</reference>
<protein>
    <recommendedName>
        <fullName evidence="2">UspA domain-containing protein</fullName>
    </recommendedName>
</protein>
<evidence type="ECO:0000256" key="1">
    <source>
        <dbReference type="SAM" id="Coils"/>
    </source>
</evidence>
<dbReference type="EMBL" id="GIBP01007561">
    <property type="protein sequence ID" value="NDV36530.1"/>
    <property type="molecule type" value="Transcribed_RNA"/>
</dbReference>
<dbReference type="CDD" id="cd23659">
    <property type="entry name" value="USP_At3g01520-like"/>
    <property type="match status" value="1"/>
</dbReference>
<evidence type="ECO:0000259" key="2">
    <source>
        <dbReference type="Pfam" id="PF00582"/>
    </source>
</evidence>
<dbReference type="Pfam" id="PF00582">
    <property type="entry name" value="Usp"/>
    <property type="match status" value="1"/>
</dbReference>
<dbReference type="PANTHER" id="PTHR31964:SF113">
    <property type="entry name" value="USPA DOMAIN-CONTAINING PROTEIN"/>
    <property type="match status" value="1"/>
</dbReference>
<dbReference type="InterPro" id="IPR006016">
    <property type="entry name" value="UspA"/>
</dbReference>
<sequence length="217" mass="24784">MSKWLIAVDESDVASYAFAYIASKMNKGTDHLYIMNVHDEPSLVYGGYATPDVLTSLIDAQDKKSKKVLVHYGHKAKELGIHFTLMKGSSSHAGELICRAVKQYHISHVVTGRRALGTIERFFVGSTSQYIVENAECNVIVVKLPPGPQEEHSDKTKIIQLEEAERIRRVEEEHKIDQLAEDERKKELEQVNALEEEERKRRIEEAKKTGIHLYQFH</sequence>
<feature type="domain" description="UspA" evidence="2">
    <location>
        <begin position="4"/>
        <end position="143"/>
    </location>
</feature>
<dbReference type="Gene3D" id="3.40.50.620">
    <property type="entry name" value="HUPs"/>
    <property type="match status" value="1"/>
</dbReference>
<proteinExistence type="predicted"/>
<dbReference type="AlphaFoldDB" id="A0A6B2LI91"/>
<name>A0A6B2LI91_9EUKA</name>
<accession>A0A6B2LI91</accession>
<organism evidence="3">
    <name type="scientific">Arcella intermedia</name>
    <dbReference type="NCBI Taxonomy" id="1963864"/>
    <lineage>
        <taxon>Eukaryota</taxon>
        <taxon>Amoebozoa</taxon>
        <taxon>Tubulinea</taxon>
        <taxon>Elardia</taxon>
        <taxon>Arcellinida</taxon>
        <taxon>Sphaerothecina</taxon>
        <taxon>Arcellidae</taxon>
        <taxon>Arcella</taxon>
    </lineage>
</organism>
<dbReference type="PRINTS" id="PR01438">
    <property type="entry name" value="UNVRSLSTRESS"/>
</dbReference>
<evidence type="ECO:0000313" key="3">
    <source>
        <dbReference type="EMBL" id="NDV36530.1"/>
    </source>
</evidence>
<feature type="coiled-coil region" evidence="1">
    <location>
        <begin position="177"/>
        <end position="205"/>
    </location>
</feature>